<dbReference type="RefSeq" id="WP_185789065.1">
    <property type="nucleotide sequence ID" value="NZ_JACLCP010000002.1"/>
</dbReference>
<name>A0A842IU04_9FLAO</name>
<dbReference type="EMBL" id="JACLCP010000002">
    <property type="protein sequence ID" value="MBC2845364.1"/>
    <property type="molecule type" value="Genomic_DNA"/>
</dbReference>
<evidence type="ECO:0000313" key="2">
    <source>
        <dbReference type="Proteomes" id="UP000533900"/>
    </source>
</evidence>
<reference evidence="1" key="1">
    <citation type="submission" date="2020-08" db="EMBL/GenBank/DDBJ databases">
        <title>Winogradskyella ouciana sp. nov., isolated from the hadal seawater of the Mariana Trench.</title>
        <authorList>
            <person name="He X."/>
        </authorList>
    </citation>
    <scope>NUCLEOTIDE SEQUENCE [LARGE SCALE GENOMIC DNA]</scope>
    <source>
        <strain evidence="1">KCTC 52348</strain>
    </source>
</reference>
<comment type="caution">
    <text evidence="1">The sequence shown here is derived from an EMBL/GenBank/DDBJ whole genome shotgun (WGS) entry which is preliminary data.</text>
</comment>
<dbReference type="AlphaFoldDB" id="A0A842IU04"/>
<keyword evidence="2" id="KW-1185">Reference proteome</keyword>
<accession>A0A842IU04</accession>
<organism evidence="1 2">
    <name type="scientific">Winogradskyella flava</name>
    <dbReference type="NCBI Taxonomy" id="1884876"/>
    <lineage>
        <taxon>Bacteria</taxon>
        <taxon>Pseudomonadati</taxon>
        <taxon>Bacteroidota</taxon>
        <taxon>Flavobacteriia</taxon>
        <taxon>Flavobacteriales</taxon>
        <taxon>Flavobacteriaceae</taxon>
        <taxon>Winogradskyella</taxon>
    </lineage>
</organism>
<protein>
    <submittedName>
        <fullName evidence="1">Uncharacterized protein</fullName>
    </submittedName>
</protein>
<proteinExistence type="predicted"/>
<gene>
    <name evidence="1" type="ORF">H7F21_09695</name>
</gene>
<sequence>MKKHLKFLVLAPCLFAVLCEEDDLVCGYSEPETYTLNIENNTEVYPADETIWLNAETSALLFDICDEDEELEAVDNPEQFASGMFILKLNSELGDLNAEIAQDYSVSYTLGEGFNIVSCLEAITVIPVLSADNQTYNYRLGLSVSTPGDYCIVNTFNNNFNIEGTNNSDIFGPYNTLDNRIRFQNCEDIFTRTGTEGHFFFSVE</sequence>
<dbReference type="Proteomes" id="UP000533900">
    <property type="component" value="Unassembled WGS sequence"/>
</dbReference>
<evidence type="ECO:0000313" key="1">
    <source>
        <dbReference type="EMBL" id="MBC2845364.1"/>
    </source>
</evidence>